<evidence type="ECO:0000313" key="1">
    <source>
        <dbReference type="EMBL" id="OAX36462.1"/>
    </source>
</evidence>
<organism evidence="1 2">
    <name type="scientific">Rhizopogon vinicolor AM-OR11-026</name>
    <dbReference type="NCBI Taxonomy" id="1314800"/>
    <lineage>
        <taxon>Eukaryota</taxon>
        <taxon>Fungi</taxon>
        <taxon>Dikarya</taxon>
        <taxon>Basidiomycota</taxon>
        <taxon>Agaricomycotina</taxon>
        <taxon>Agaricomycetes</taxon>
        <taxon>Agaricomycetidae</taxon>
        <taxon>Boletales</taxon>
        <taxon>Suillineae</taxon>
        <taxon>Rhizopogonaceae</taxon>
        <taxon>Rhizopogon</taxon>
    </lineage>
</organism>
<reference evidence="1 2" key="1">
    <citation type="submission" date="2016-06" db="EMBL/GenBank/DDBJ databases">
        <title>Comparative genomics of the ectomycorrhizal sister species Rhizopogon vinicolor and Rhizopogon vesiculosus (Basidiomycota: Boletales) reveals a divergence of the mating type B locus.</title>
        <authorList>
            <consortium name="DOE Joint Genome Institute"/>
            <person name="Mujic A.B."/>
            <person name="Kuo A."/>
            <person name="Tritt A."/>
            <person name="Lipzen A."/>
            <person name="Chen C."/>
            <person name="Johnson J."/>
            <person name="Sharma A."/>
            <person name="Barry K."/>
            <person name="Grigoriev I.V."/>
            <person name="Spatafora J.W."/>
        </authorList>
    </citation>
    <scope>NUCLEOTIDE SEQUENCE [LARGE SCALE GENOMIC DNA]</scope>
    <source>
        <strain evidence="1 2">AM-OR11-026</strain>
    </source>
</reference>
<feature type="non-terminal residue" evidence="1">
    <location>
        <position position="54"/>
    </location>
</feature>
<dbReference type="OrthoDB" id="10427965at2759"/>
<gene>
    <name evidence="1" type="ORF">K503DRAFT_772480</name>
</gene>
<dbReference type="Proteomes" id="UP000092154">
    <property type="component" value="Unassembled WGS sequence"/>
</dbReference>
<name>A0A1B7MV07_9AGAM</name>
<evidence type="ECO:0000313" key="2">
    <source>
        <dbReference type="Proteomes" id="UP000092154"/>
    </source>
</evidence>
<proteinExistence type="predicted"/>
<sequence length="54" mass="5969">MPVYRKALSITGRTMFIPPAPAAALLCHPYRHHARTNSSTTFPHSSIVLNQPLV</sequence>
<dbReference type="AlphaFoldDB" id="A0A1B7MV07"/>
<dbReference type="InParanoid" id="A0A1B7MV07"/>
<keyword evidence="2" id="KW-1185">Reference proteome</keyword>
<accession>A0A1B7MV07</accession>
<protein>
    <submittedName>
        <fullName evidence="1">Uncharacterized protein</fullName>
    </submittedName>
</protein>
<dbReference type="EMBL" id="KV448414">
    <property type="protein sequence ID" value="OAX36462.1"/>
    <property type="molecule type" value="Genomic_DNA"/>
</dbReference>